<name>A0A9P8LZC6_9EUKA</name>
<dbReference type="GeneID" id="94294577"/>
<dbReference type="RefSeq" id="XP_067767976.1">
    <property type="nucleotide sequence ID" value="XM_067904494.1"/>
</dbReference>
<reference evidence="1 2" key="1">
    <citation type="journal article" date="2014" name="PLoS Genet.">
        <title>The Genome of Spironucleus salmonicida Highlights a Fish Pathogen Adapted to Fluctuating Environments.</title>
        <authorList>
            <person name="Xu F."/>
            <person name="Jerlstrom-Hultqvist J."/>
            <person name="Einarsson E."/>
            <person name="Astvaldsson A."/>
            <person name="Svard S.G."/>
            <person name="Andersson J.O."/>
        </authorList>
    </citation>
    <scope>NUCLEOTIDE SEQUENCE [LARGE SCALE GENOMIC DNA]</scope>
    <source>
        <strain evidence="1 2">ATCC 50377</strain>
    </source>
</reference>
<comment type="caution">
    <text evidence="1">The sequence shown here is derived from an EMBL/GenBank/DDBJ whole genome shotgun (WGS) entry which is preliminary data.</text>
</comment>
<keyword evidence="2" id="KW-1185">Reference proteome</keyword>
<protein>
    <submittedName>
        <fullName evidence="1">Uncharacterized protein</fullName>
    </submittedName>
</protein>
<proteinExistence type="predicted"/>
<gene>
    <name evidence="1" type="ORF">SS50377_20554</name>
</gene>
<dbReference type="KEGG" id="ssao:94294577"/>
<organism evidence="1 2">
    <name type="scientific">Spironucleus salmonicida</name>
    <dbReference type="NCBI Taxonomy" id="348837"/>
    <lineage>
        <taxon>Eukaryota</taxon>
        <taxon>Metamonada</taxon>
        <taxon>Diplomonadida</taxon>
        <taxon>Hexamitidae</taxon>
        <taxon>Hexamitinae</taxon>
        <taxon>Spironucleus</taxon>
    </lineage>
</organism>
<evidence type="ECO:0000313" key="2">
    <source>
        <dbReference type="Proteomes" id="UP000018208"/>
    </source>
</evidence>
<accession>A0A9P8LZC6</accession>
<dbReference type="AlphaFoldDB" id="A0A9P8LZC6"/>
<evidence type="ECO:0000313" key="1">
    <source>
        <dbReference type="EMBL" id="KAH0577203.1"/>
    </source>
</evidence>
<dbReference type="EMBL" id="AUWU02000001">
    <property type="protein sequence ID" value="KAH0577203.1"/>
    <property type="molecule type" value="Genomic_DNA"/>
</dbReference>
<dbReference type="Proteomes" id="UP000018208">
    <property type="component" value="Unassembled WGS sequence"/>
</dbReference>
<sequence>MEPKKRLTPLFTIKYSHLPTIQEYSDESHISILEQPVISNRGSEFRRIINLLIKLSNEMVCKIQKIESHASDLQGQIALLESLQKYARDKIDDNQDIFGIF</sequence>